<organism evidence="1 2">
    <name type="scientific">Vibrio breoganii</name>
    <dbReference type="NCBI Taxonomy" id="553239"/>
    <lineage>
        <taxon>Bacteria</taxon>
        <taxon>Pseudomonadati</taxon>
        <taxon>Pseudomonadota</taxon>
        <taxon>Gammaproteobacteria</taxon>
        <taxon>Vibrionales</taxon>
        <taxon>Vibrionaceae</taxon>
        <taxon>Vibrio</taxon>
    </lineage>
</organism>
<name>A0ABX1U3Z3_9VIBR</name>
<comment type="caution">
    <text evidence="1">The sequence shown here is derived from an EMBL/GenBank/DDBJ whole genome shotgun (WGS) entry which is preliminary data.</text>
</comment>
<dbReference type="Proteomes" id="UP000590068">
    <property type="component" value="Unassembled WGS sequence"/>
</dbReference>
<protein>
    <submittedName>
        <fullName evidence="1">Uncharacterized protein</fullName>
    </submittedName>
</protein>
<proteinExistence type="predicted"/>
<evidence type="ECO:0000313" key="1">
    <source>
        <dbReference type="EMBL" id="NMR68417.1"/>
    </source>
</evidence>
<evidence type="ECO:0000313" key="2">
    <source>
        <dbReference type="Proteomes" id="UP000590068"/>
    </source>
</evidence>
<keyword evidence="2" id="KW-1185">Reference proteome</keyword>
<dbReference type="EMBL" id="JABCJR010000001">
    <property type="protein sequence ID" value="NMR68417.1"/>
    <property type="molecule type" value="Genomic_DNA"/>
</dbReference>
<accession>A0ABX1U3Z3</accession>
<sequence>MPMVEVGTYFSIGSLLPELKWASEAAVNAKNADKVQAIQAELENVVTYNTANPPLSLTFVVIGKPHLAKASQFLSTLRYSSSNTCIVGNVLGLVAVCKVLGVKTFLFSSRLSAKEASQKSELRQRLAMEYVEVRIIFDDEQGLDGKHAVELFKKSSIFDSSLNLPHLNEGENLLPDDQFPLKRYIDKLINDAELDYFGGVSFDSKHVKVSGSNITTQYILFKTIVGAVAGIGTQEYSKMSKDISLPNGATLTSILSGGYINKITVFFKAWLEELKDEFVDNRSGYHLSPQVWQALGLTIHQLVNYGASNEDLKIAGKVLGQLSYRKNAKHWSNCSVMELDSKGRLYKNAASSTRQFRVGLFEYFFEHLERLPPKG</sequence>
<reference evidence="1 2" key="1">
    <citation type="submission" date="2020-04" db="EMBL/GenBank/DDBJ databases">
        <title>WGS-Seq of Vibrio isolated by the O'Toole Lab.</title>
        <authorList>
            <person name="Mckone K.P."/>
            <person name="Whitaker R."/>
            <person name="Sevigney J.L."/>
            <person name="Herring J.B."/>
            <person name="O'Toole G."/>
        </authorList>
    </citation>
    <scope>NUCLEOTIDE SEQUENCE [LARGE SCALE GENOMIC DNA]</scope>
    <source>
        <strain evidence="1 2">BS_02</strain>
    </source>
</reference>
<gene>
    <name evidence="1" type="ORF">HJ568_00315</name>
</gene>